<dbReference type="EMBL" id="JAAAIP010002599">
    <property type="protein sequence ID" value="KAG0299295.1"/>
    <property type="molecule type" value="Genomic_DNA"/>
</dbReference>
<evidence type="ECO:0000313" key="2">
    <source>
        <dbReference type="EMBL" id="KAG0299295.1"/>
    </source>
</evidence>
<feature type="region of interest" description="Disordered" evidence="1">
    <location>
        <begin position="78"/>
        <end position="102"/>
    </location>
</feature>
<dbReference type="OrthoDB" id="2384330at2759"/>
<comment type="caution">
    <text evidence="2">The sequence shown here is derived from an EMBL/GenBank/DDBJ whole genome shotgun (WGS) entry which is preliminary data.</text>
</comment>
<protein>
    <submittedName>
        <fullName evidence="2">Uncharacterized protein</fullName>
    </submittedName>
</protein>
<organism evidence="2 3">
    <name type="scientific">Dissophora globulifera</name>
    <dbReference type="NCBI Taxonomy" id="979702"/>
    <lineage>
        <taxon>Eukaryota</taxon>
        <taxon>Fungi</taxon>
        <taxon>Fungi incertae sedis</taxon>
        <taxon>Mucoromycota</taxon>
        <taxon>Mortierellomycotina</taxon>
        <taxon>Mortierellomycetes</taxon>
        <taxon>Mortierellales</taxon>
        <taxon>Mortierellaceae</taxon>
        <taxon>Dissophora</taxon>
    </lineage>
</organism>
<evidence type="ECO:0000313" key="3">
    <source>
        <dbReference type="Proteomes" id="UP000738325"/>
    </source>
</evidence>
<feature type="non-terminal residue" evidence="2">
    <location>
        <position position="102"/>
    </location>
</feature>
<feature type="compositionally biased region" description="Basic and acidic residues" evidence="1">
    <location>
        <begin position="88"/>
        <end position="102"/>
    </location>
</feature>
<proteinExistence type="predicted"/>
<gene>
    <name evidence="2" type="ORF">BGZ99_004177</name>
</gene>
<dbReference type="Proteomes" id="UP000738325">
    <property type="component" value="Unassembled WGS sequence"/>
</dbReference>
<evidence type="ECO:0000256" key="1">
    <source>
        <dbReference type="SAM" id="MobiDB-lite"/>
    </source>
</evidence>
<accession>A0A9P6QXG6</accession>
<reference evidence="2" key="1">
    <citation type="journal article" date="2020" name="Fungal Divers.">
        <title>Resolving the Mortierellaceae phylogeny through synthesis of multi-gene phylogenetics and phylogenomics.</title>
        <authorList>
            <person name="Vandepol N."/>
            <person name="Liber J."/>
            <person name="Desiro A."/>
            <person name="Na H."/>
            <person name="Kennedy M."/>
            <person name="Barry K."/>
            <person name="Grigoriev I.V."/>
            <person name="Miller A.N."/>
            <person name="O'Donnell K."/>
            <person name="Stajich J.E."/>
            <person name="Bonito G."/>
        </authorList>
    </citation>
    <scope>NUCLEOTIDE SEQUENCE</scope>
    <source>
        <strain evidence="2">REB-010B</strain>
    </source>
</reference>
<dbReference type="AlphaFoldDB" id="A0A9P6QXG6"/>
<name>A0A9P6QXG6_9FUNG</name>
<keyword evidence="3" id="KW-1185">Reference proteome</keyword>
<sequence length="102" mass="11751">MNPALRLLSWECSDKMWPVMRQRNYDALSVLHKLETLHLGWFAIDPKRLCEAVLRRNAACLKDLSFRDVMGFNSEEAWGPISGRSHSGQKDKYNQGGDRQSD</sequence>